<organism evidence="2 3">
    <name type="scientific">Helicostylum pulchrum</name>
    <dbReference type="NCBI Taxonomy" id="562976"/>
    <lineage>
        <taxon>Eukaryota</taxon>
        <taxon>Fungi</taxon>
        <taxon>Fungi incertae sedis</taxon>
        <taxon>Mucoromycota</taxon>
        <taxon>Mucoromycotina</taxon>
        <taxon>Mucoromycetes</taxon>
        <taxon>Mucorales</taxon>
        <taxon>Mucorineae</taxon>
        <taxon>Mucoraceae</taxon>
        <taxon>Helicostylum</taxon>
    </lineage>
</organism>
<name>A0ABP9Y6E9_9FUNG</name>
<gene>
    <name evidence="2" type="ORF">HPULCUR_008003</name>
</gene>
<dbReference type="Proteomes" id="UP001476247">
    <property type="component" value="Unassembled WGS sequence"/>
</dbReference>
<evidence type="ECO:0000313" key="2">
    <source>
        <dbReference type="EMBL" id="GAA5802536.1"/>
    </source>
</evidence>
<keyword evidence="3" id="KW-1185">Reference proteome</keyword>
<evidence type="ECO:0000313" key="3">
    <source>
        <dbReference type="Proteomes" id="UP001476247"/>
    </source>
</evidence>
<dbReference type="EMBL" id="BAABUJ010000023">
    <property type="protein sequence ID" value="GAA5802536.1"/>
    <property type="molecule type" value="Genomic_DNA"/>
</dbReference>
<proteinExistence type="predicted"/>
<sequence>MASSSSGLIEKQENNLLRPPAATATDESEIFYGFESGTYSYNEIMRRMKSNNINTNKVTLESVRKLLVKPSDEEMGTEELETRLFDIVQNNMVICNEDLLERLNLVKFDEKDPQTKSGYAFYIRSWKFTAEAINQIMSEFSLEDTYSSVMESWFIQIGERNDAFHFYIRYVGYCLMTNPKERYEDDLKSRKNGFMPNFFKKIEDLPAALKPKSDIHVLKKDAISLNPFLNPKSESADTQEQREAIALIV</sequence>
<comment type="caution">
    <text evidence="2">The sequence shown here is derived from an EMBL/GenBank/DDBJ whole genome shotgun (WGS) entry which is preliminary data.</text>
</comment>
<feature type="region of interest" description="Disordered" evidence="1">
    <location>
        <begin position="1"/>
        <end position="20"/>
    </location>
</feature>
<protein>
    <submittedName>
        <fullName evidence="2">Uncharacterized protein</fullName>
    </submittedName>
</protein>
<evidence type="ECO:0000256" key="1">
    <source>
        <dbReference type="SAM" id="MobiDB-lite"/>
    </source>
</evidence>
<accession>A0ABP9Y6E9</accession>
<reference evidence="2 3" key="1">
    <citation type="submission" date="2024-04" db="EMBL/GenBank/DDBJ databases">
        <title>genome sequences of Mucor flavus KT1a and Helicostylum pulchrum KT1b strains isolation_sourced from the surface of a dry-aged beef.</title>
        <authorList>
            <person name="Toyotome T."/>
            <person name="Hosono M."/>
            <person name="Torimaru M."/>
            <person name="Fukuda K."/>
            <person name="Mikami N."/>
        </authorList>
    </citation>
    <scope>NUCLEOTIDE SEQUENCE [LARGE SCALE GENOMIC DNA]</scope>
    <source>
        <strain evidence="2 3">KT1b</strain>
    </source>
</reference>